<feature type="region of interest" description="Disordered" evidence="2">
    <location>
        <begin position="459"/>
        <end position="485"/>
    </location>
</feature>
<sequence length="485" mass="54692">MMQWRIGKSPWFAVLLLLSFAGCEYVRPTLNQPLETWNPTGGYRFTNVAPPESDNSDSFLFVAAFSGGGTRASTLAFGALRELALQEIVWEGKRKRLLDELDLIHALSGGTFTGGYYALYRDRIFHDFEYRFLRKNWENELKARVFKSPSNWIRLWSPYFGRAHLMSELLNEALFDHKTYADLAALHQRPMLIIHASDMATLARFEFTQFQFDIICSDLSQLPIADASAASAALPLVLSPISLKNYANNCKYEVPAWLEEAKRRGKIGGQRANELLSYTDVKKRPYIHLLDGGLSDNLALRGIIENSGLQGGFEKLLVAAGVKNIKKFVILTVNAETSPDVMEFRSDHVPVISKAMSSLVDIPINRYSFDTTTLIKMGVEKWRTELQLKPRPPGGPFAEDADIYFINASLNEIEDPDERISMMKIPTTLYLTDDQIDRLVTTAAKLIRNDKEFQRLMKDIKAPDIPAPSERTSESQPVGAEAQPK</sequence>
<dbReference type="EMBL" id="LT828648">
    <property type="protein sequence ID" value="SLM49040.1"/>
    <property type="molecule type" value="Genomic_DNA"/>
</dbReference>
<gene>
    <name evidence="4" type="ORF">NSJP_2873</name>
</gene>
<dbReference type="InterPro" id="IPR002641">
    <property type="entry name" value="PNPLA_dom"/>
</dbReference>
<accession>A0A1W1I7R1</accession>
<dbReference type="InterPro" id="IPR016035">
    <property type="entry name" value="Acyl_Trfase/lysoPLipase"/>
</dbReference>
<keyword evidence="5" id="KW-1185">Reference proteome</keyword>
<dbReference type="GO" id="GO:0006629">
    <property type="term" value="P:lipid metabolic process"/>
    <property type="evidence" value="ECO:0007669"/>
    <property type="project" value="UniProtKB-KW"/>
</dbReference>
<dbReference type="STRING" id="1325564.NSJP_2873"/>
<dbReference type="Gene3D" id="3.40.1090.10">
    <property type="entry name" value="Cytosolic phospholipase A2 catalytic domain"/>
    <property type="match status" value="1"/>
</dbReference>
<dbReference type="Proteomes" id="UP000192042">
    <property type="component" value="Chromosome I"/>
</dbReference>
<evidence type="ECO:0000259" key="3">
    <source>
        <dbReference type="Pfam" id="PF01734"/>
    </source>
</evidence>
<protein>
    <submittedName>
        <fullName evidence="4">Putative Patatin</fullName>
    </submittedName>
</protein>
<evidence type="ECO:0000313" key="5">
    <source>
        <dbReference type="Proteomes" id="UP000192042"/>
    </source>
</evidence>
<dbReference type="PROSITE" id="PS51257">
    <property type="entry name" value="PROKAR_LIPOPROTEIN"/>
    <property type="match status" value="1"/>
</dbReference>
<evidence type="ECO:0000256" key="2">
    <source>
        <dbReference type="SAM" id="MobiDB-lite"/>
    </source>
</evidence>
<proteinExistence type="predicted"/>
<evidence type="ECO:0000313" key="4">
    <source>
        <dbReference type="EMBL" id="SLM49040.1"/>
    </source>
</evidence>
<dbReference type="OrthoDB" id="9790176at2"/>
<dbReference type="KEGG" id="nja:NSJP_2873"/>
<dbReference type="AlphaFoldDB" id="A0A1W1I7R1"/>
<evidence type="ECO:0000256" key="1">
    <source>
        <dbReference type="ARBA" id="ARBA00023098"/>
    </source>
</evidence>
<name>A0A1W1I7R1_9BACT</name>
<dbReference type="SUPFAM" id="SSF52151">
    <property type="entry name" value="FabD/lysophospholipase-like"/>
    <property type="match status" value="1"/>
</dbReference>
<keyword evidence="1" id="KW-0443">Lipid metabolism</keyword>
<dbReference type="RefSeq" id="WP_080887341.1">
    <property type="nucleotide sequence ID" value="NZ_LT828648.1"/>
</dbReference>
<feature type="domain" description="PNPLA" evidence="3">
    <location>
        <begin position="64"/>
        <end position="300"/>
    </location>
</feature>
<organism evidence="4 5">
    <name type="scientific">Nitrospira japonica</name>
    <dbReference type="NCBI Taxonomy" id="1325564"/>
    <lineage>
        <taxon>Bacteria</taxon>
        <taxon>Pseudomonadati</taxon>
        <taxon>Nitrospirota</taxon>
        <taxon>Nitrospiria</taxon>
        <taxon>Nitrospirales</taxon>
        <taxon>Nitrospiraceae</taxon>
        <taxon>Nitrospira</taxon>
    </lineage>
</organism>
<reference evidence="4 5" key="1">
    <citation type="submission" date="2017-03" db="EMBL/GenBank/DDBJ databases">
        <authorList>
            <person name="Afonso C.L."/>
            <person name="Miller P.J."/>
            <person name="Scott M.A."/>
            <person name="Spackman E."/>
            <person name="Goraichik I."/>
            <person name="Dimitrov K.M."/>
            <person name="Suarez D.L."/>
            <person name="Swayne D.E."/>
        </authorList>
    </citation>
    <scope>NUCLEOTIDE SEQUENCE [LARGE SCALE GENOMIC DNA]</scope>
    <source>
        <strain evidence="4">Genome sequencing of Nitrospira japonica strain NJ11</strain>
    </source>
</reference>
<dbReference type="Pfam" id="PF01734">
    <property type="entry name" value="Patatin"/>
    <property type="match status" value="1"/>
</dbReference>